<organism evidence="2 3">
    <name type="scientific">Melipona bicolor</name>
    <dbReference type="NCBI Taxonomy" id="60889"/>
    <lineage>
        <taxon>Eukaryota</taxon>
        <taxon>Metazoa</taxon>
        <taxon>Ecdysozoa</taxon>
        <taxon>Arthropoda</taxon>
        <taxon>Hexapoda</taxon>
        <taxon>Insecta</taxon>
        <taxon>Pterygota</taxon>
        <taxon>Neoptera</taxon>
        <taxon>Endopterygota</taxon>
        <taxon>Hymenoptera</taxon>
        <taxon>Apocrita</taxon>
        <taxon>Aculeata</taxon>
        <taxon>Apoidea</taxon>
        <taxon>Anthophila</taxon>
        <taxon>Apidae</taxon>
        <taxon>Melipona</taxon>
    </lineage>
</organism>
<accession>A0AA40G5A1</accession>
<dbReference type="EMBL" id="JAHYIQ010000006">
    <property type="protein sequence ID" value="KAK1131252.1"/>
    <property type="molecule type" value="Genomic_DNA"/>
</dbReference>
<protein>
    <submittedName>
        <fullName evidence="2">Uncharacterized protein</fullName>
    </submittedName>
</protein>
<feature type="region of interest" description="Disordered" evidence="1">
    <location>
        <begin position="1"/>
        <end position="21"/>
    </location>
</feature>
<name>A0AA40G5A1_9HYME</name>
<reference evidence="2" key="1">
    <citation type="submission" date="2021-10" db="EMBL/GenBank/DDBJ databases">
        <title>Melipona bicolor Genome sequencing and assembly.</title>
        <authorList>
            <person name="Araujo N.S."/>
            <person name="Arias M.C."/>
        </authorList>
    </citation>
    <scope>NUCLEOTIDE SEQUENCE</scope>
    <source>
        <strain evidence="2">USP_2M_L1-L4_2017</strain>
        <tissue evidence="2">Whole body</tissue>
    </source>
</reference>
<dbReference type="AlphaFoldDB" id="A0AA40G5A1"/>
<evidence type="ECO:0000313" key="2">
    <source>
        <dbReference type="EMBL" id="KAK1131252.1"/>
    </source>
</evidence>
<proteinExistence type="predicted"/>
<sequence length="119" mass="13344">MPLFRRRTNESPSESYSLQSQITKATRANGVISLLFTGARSVEKQSQFSNDDYRKLLAVDADFEDTEKRLSIYANSGVSSVKNLKFSITTTKLQCRIYTKLKSDYGPSISQVEVGFAES</sequence>
<feature type="compositionally biased region" description="Polar residues" evidence="1">
    <location>
        <begin position="10"/>
        <end position="21"/>
    </location>
</feature>
<gene>
    <name evidence="2" type="ORF">K0M31_017541</name>
</gene>
<comment type="caution">
    <text evidence="2">The sequence shown here is derived from an EMBL/GenBank/DDBJ whole genome shotgun (WGS) entry which is preliminary data.</text>
</comment>
<evidence type="ECO:0000256" key="1">
    <source>
        <dbReference type="SAM" id="MobiDB-lite"/>
    </source>
</evidence>
<dbReference type="Proteomes" id="UP001177670">
    <property type="component" value="Unassembled WGS sequence"/>
</dbReference>
<evidence type="ECO:0000313" key="3">
    <source>
        <dbReference type="Proteomes" id="UP001177670"/>
    </source>
</evidence>
<keyword evidence="3" id="KW-1185">Reference proteome</keyword>